<dbReference type="Gene3D" id="1.20.1250.20">
    <property type="entry name" value="MFS general substrate transporter like domains"/>
    <property type="match status" value="1"/>
</dbReference>
<feature type="transmembrane region" description="Helical" evidence="6">
    <location>
        <begin position="166"/>
        <end position="186"/>
    </location>
</feature>
<dbReference type="GO" id="GO:0015203">
    <property type="term" value="F:polyamine transmembrane transporter activity"/>
    <property type="evidence" value="ECO:0007669"/>
    <property type="project" value="TreeGrafter"/>
</dbReference>
<feature type="transmembrane region" description="Helical" evidence="6">
    <location>
        <begin position="378"/>
        <end position="398"/>
    </location>
</feature>
<evidence type="ECO:0000256" key="1">
    <source>
        <dbReference type="ARBA" id="ARBA00004141"/>
    </source>
</evidence>
<feature type="transmembrane region" description="Helical" evidence="6">
    <location>
        <begin position="288"/>
        <end position="306"/>
    </location>
</feature>
<evidence type="ECO:0000256" key="4">
    <source>
        <dbReference type="ARBA" id="ARBA00023136"/>
    </source>
</evidence>
<feature type="compositionally biased region" description="Low complexity" evidence="5">
    <location>
        <begin position="53"/>
        <end position="71"/>
    </location>
</feature>
<evidence type="ECO:0000256" key="3">
    <source>
        <dbReference type="ARBA" id="ARBA00022989"/>
    </source>
</evidence>
<dbReference type="InterPro" id="IPR011701">
    <property type="entry name" value="MFS"/>
</dbReference>
<dbReference type="InterPro" id="IPR036259">
    <property type="entry name" value="MFS_trans_sf"/>
</dbReference>
<dbReference type="PANTHER" id="PTHR23502:SF5">
    <property type="entry name" value="QUINIDINE RESISTANCE PROTEIN 3"/>
    <property type="match status" value="1"/>
</dbReference>
<feature type="transmembrane region" description="Helical" evidence="6">
    <location>
        <begin position="260"/>
        <end position="282"/>
    </location>
</feature>
<keyword evidence="9" id="KW-1185">Reference proteome</keyword>
<protein>
    <submittedName>
        <fullName evidence="8">MFS general substrate transporter</fullName>
    </submittedName>
</protein>
<dbReference type="GO" id="GO:0005886">
    <property type="term" value="C:plasma membrane"/>
    <property type="evidence" value="ECO:0007669"/>
    <property type="project" value="TreeGrafter"/>
</dbReference>
<feature type="transmembrane region" description="Helical" evidence="6">
    <location>
        <begin position="231"/>
        <end position="248"/>
    </location>
</feature>
<feature type="transmembrane region" description="Helical" evidence="6">
    <location>
        <begin position="410"/>
        <end position="437"/>
    </location>
</feature>
<feature type="transmembrane region" description="Helical" evidence="6">
    <location>
        <begin position="493"/>
        <end position="518"/>
    </location>
</feature>
<gene>
    <name evidence="8" type="ORF">DDE83_002835</name>
</gene>
<feature type="transmembrane region" description="Helical" evidence="6">
    <location>
        <begin position="130"/>
        <end position="154"/>
    </location>
</feature>
<dbReference type="STRING" id="183478.A0A364N8X6"/>
<dbReference type="Proteomes" id="UP000249619">
    <property type="component" value="Unassembled WGS sequence"/>
</dbReference>
<dbReference type="CDD" id="cd17323">
    <property type="entry name" value="MFS_Tpo1_MDR_like"/>
    <property type="match status" value="1"/>
</dbReference>
<evidence type="ECO:0000256" key="6">
    <source>
        <dbReference type="SAM" id="Phobius"/>
    </source>
</evidence>
<comment type="subcellular location">
    <subcellularLocation>
        <location evidence="1">Membrane</location>
        <topology evidence="1">Multi-pass membrane protein</topology>
    </subcellularLocation>
</comment>
<dbReference type="EMBL" id="QGDH01000030">
    <property type="protein sequence ID" value="RAR13798.1"/>
    <property type="molecule type" value="Genomic_DNA"/>
</dbReference>
<organism evidence="8 9">
    <name type="scientific">Stemphylium lycopersici</name>
    <name type="common">Tomato gray leaf spot disease fungus</name>
    <name type="synonym">Thyrospora lycopersici</name>
    <dbReference type="NCBI Taxonomy" id="183478"/>
    <lineage>
        <taxon>Eukaryota</taxon>
        <taxon>Fungi</taxon>
        <taxon>Dikarya</taxon>
        <taxon>Ascomycota</taxon>
        <taxon>Pezizomycotina</taxon>
        <taxon>Dothideomycetes</taxon>
        <taxon>Pleosporomycetidae</taxon>
        <taxon>Pleosporales</taxon>
        <taxon>Pleosporineae</taxon>
        <taxon>Pleosporaceae</taxon>
        <taxon>Stemphylium</taxon>
    </lineage>
</organism>
<feature type="compositionally biased region" description="Basic and acidic residues" evidence="5">
    <location>
        <begin position="19"/>
        <end position="52"/>
    </location>
</feature>
<feature type="region of interest" description="Disordered" evidence="5">
    <location>
        <begin position="1"/>
        <end position="87"/>
    </location>
</feature>
<comment type="caution">
    <text evidence="8">The sequence shown here is derived from an EMBL/GenBank/DDBJ whole genome shotgun (WGS) entry which is preliminary data.</text>
</comment>
<dbReference type="GO" id="GO:0010509">
    <property type="term" value="P:intracellular polyamine homeostasis"/>
    <property type="evidence" value="ECO:0007669"/>
    <property type="project" value="TreeGrafter"/>
</dbReference>
<evidence type="ECO:0000256" key="5">
    <source>
        <dbReference type="SAM" id="MobiDB-lite"/>
    </source>
</evidence>
<dbReference type="SUPFAM" id="SSF103473">
    <property type="entry name" value="MFS general substrate transporter"/>
    <property type="match status" value="1"/>
</dbReference>
<feature type="transmembrane region" description="Helical" evidence="6">
    <location>
        <begin position="469"/>
        <end position="487"/>
    </location>
</feature>
<keyword evidence="2 6" id="KW-0812">Transmembrane</keyword>
<evidence type="ECO:0000313" key="9">
    <source>
        <dbReference type="Proteomes" id="UP000249619"/>
    </source>
</evidence>
<sequence length="627" mass="69444">MACSEKTGSPPRLSNAEPNSDRGTDHETSMEKNAQENIEKGDIEGEGPRLGEESMSISSSRPSTTAESSTTVERPRTSHTKQRPADLSRTISVIPEAVIVPRSQRRGLLARFALIPEVENPEHYARRTKWFLTFIIAFCAMAGPMGSAIVMPVLQEISTAFQATETVTNMSVAVYMLSMAIFPLWWSSFSERLGRRTIYITSFILFVLFGILSAISTSIAMLIVFRVLSGGAAASVQAVGAGTIADIWETRERGRAMGIFYLGPLCGPLFAPIIGGALGASLGWRSTQWFLVIYGGATVIFIIFALPETLHRSENPSAGAISPVPAPNNNTDKEAVTALGRSTTHASTVQRTKSILVHLRRIFLDPLRIIAWLRFPPVLLTVYYASITFGCLYILNISLQKTFAAPPYRFSTFIIGLLYIPNSAGYLLASLFGGRWIDHIMHREARKAGRYDDRGKLIFRPLDRMKENAWIAAVLWPAALIAYGWTAEKGIHWIVPMISNFFFGIGKLKALCVLARLICQGDMMTRTRVHAGLPIARMWAQHCARRKPQAHRNKRQRTATPAMTQILENTRSKDRKYGHEAVRYRATCSPSGSSELAECLSLIRDSGLIDHETAERKDNGTEINHGQ</sequence>
<dbReference type="InterPro" id="IPR020846">
    <property type="entry name" value="MFS_dom"/>
</dbReference>
<evidence type="ECO:0000259" key="7">
    <source>
        <dbReference type="PROSITE" id="PS50850"/>
    </source>
</evidence>
<feature type="transmembrane region" description="Helical" evidence="6">
    <location>
        <begin position="198"/>
        <end position="225"/>
    </location>
</feature>
<keyword evidence="3 6" id="KW-1133">Transmembrane helix</keyword>
<dbReference type="AlphaFoldDB" id="A0A364N8X6"/>
<evidence type="ECO:0000313" key="8">
    <source>
        <dbReference type="EMBL" id="RAR13798.1"/>
    </source>
</evidence>
<evidence type="ECO:0000256" key="2">
    <source>
        <dbReference type="ARBA" id="ARBA00022692"/>
    </source>
</evidence>
<keyword evidence="4 6" id="KW-0472">Membrane</keyword>
<name>A0A364N8X6_STELY</name>
<dbReference type="PANTHER" id="PTHR23502">
    <property type="entry name" value="MAJOR FACILITATOR SUPERFAMILY"/>
    <property type="match status" value="1"/>
</dbReference>
<proteinExistence type="predicted"/>
<dbReference type="Pfam" id="PF07690">
    <property type="entry name" value="MFS_1"/>
    <property type="match status" value="1"/>
</dbReference>
<reference evidence="9" key="1">
    <citation type="submission" date="2018-05" db="EMBL/GenBank/DDBJ databases">
        <title>Draft genome sequence of Stemphylium lycopersici strain CIDEFI 213.</title>
        <authorList>
            <person name="Medina R."/>
            <person name="Franco M.E.E."/>
            <person name="Lucentini C.G."/>
            <person name="Saparrat M.C.N."/>
            <person name="Balatti P.A."/>
        </authorList>
    </citation>
    <scope>NUCLEOTIDE SEQUENCE [LARGE SCALE GENOMIC DNA]</scope>
    <source>
        <strain evidence="9">CIDEFI 213</strain>
    </source>
</reference>
<feature type="domain" description="Major facilitator superfamily (MFS) profile" evidence="7">
    <location>
        <begin position="132"/>
        <end position="627"/>
    </location>
</feature>
<accession>A0A364N8X6</accession>
<dbReference type="PROSITE" id="PS50850">
    <property type="entry name" value="MFS"/>
    <property type="match status" value="1"/>
</dbReference>